<dbReference type="Proteomes" id="UP000188268">
    <property type="component" value="Unassembled WGS sequence"/>
</dbReference>
<proteinExistence type="predicted"/>
<comment type="caution">
    <text evidence="1">The sequence shown here is derived from an EMBL/GenBank/DDBJ whole genome shotgun (WGS) entry which is preliminary data.</text>
</comment>
<dbReference type="EMBL" id="AWWV01013508">
    <property type="protein sequence ID" value="OMO61316.1"/>
    <property type="molecule type" value="Genomic_DNA"/>
</dbReference>
<protein>
    <submittedName>
        <fullName evidence="1">Uncharacterized protein</fullName>
    </submittedName>
</protein>
<keyword evidence="2" id="KW-1185">Reference proteome</keyword>
<gene>
    <name evidence="1" type="ORF">CCACVL1_23611</name>
</gene>
<organism evidence="1 2">
    <name type="scientific">Corchorus capsularis</name>
    <name type="common">Jute</name>
    <dbReference type="NCBI Taxonomy" id="210143"/>
    <lineage>
        <taxon>Eukaryota</taxon>
        <taxon>Viridiplantae</taxon>
        <taxon>Streptophyta</taxon>
        <taxon>Embryophyta</taxon>
        <taxon>Tracheophyta</taxon>
        <taxon>Spermatophyta</taxon>
        <taxon>Magnoliopsida</taxon>
        <taxon>eudicotyledons</taxon>
        <taxon>Gunneridae</taxon>
        <taxon>Pentapetalae</taxon>
        <taxon>rosids</taxon>
        <taxon>malvids</taxon>
        <taxon>Malvales</taxon>
        <taxon>Malvaceae</taxon>
        <taxon>Grewioideae</taxon>
        <taxon>Apeibeae</taxon>
        <taxon>Corchorus</taxon>
    </lineage>
</organism>
<name>A0A1R3GTD9_COCAP</name>
<dbReference type="Gramene" id="OMO61316">
    <property type="protein sequence ID" value="OMO61316"/>
    <property type="gene ID" value="CCACVL1_23611"/>
</dbReference>
<sequence>MGGEFKPKVSFAPHGFSDDVVKLEPTKKKKQRETLLKGVD</sequence>
<dbReference type="AlphaFoldDB" id="A0A1R3GTD9"/>
<reference evidence="1 2" key="1">
    <citation type="submission" date="2013-09" db="EMBL/GenBank/DDBJ databases">
        <title>Corchorus capsularis genome sequencing.</title>
        <authorList>
            <person name="Alam M."/>
            <person name="Haque M.S."/>
            <person name="Islam M.S."/>
            <person name="Emdad E.M."/>
            <person name="Islam M.M."/>
            <person name="Ahmed B."/>
            <person name="Halim A."/>
            <person name="Hossen Q.M.M."/>
            <person name="Hossain M.Z."/>
            <person name="Ahmed R."/>
            <person name="Khan M.M."/>
            <person name="Islam R."/>
            <person name="Rashid M.M."/>
            <person name="Khan S.A."/>
            <person name="Rahman M.S."/>
            <person name="Alam M."/>
        </authorList>
    </citation>
    <scope>NUCLEOTIDE SEQUENCE [LARGE SCALE GENOMIC DNA]</scope>
    <source>
        <strain evidence="2">cv. CVL-1</strain>
        <tissue evidence="1">Whole seedling</tissue>
    </source>
</reference>
<evidence type="ECO:0000313" key="2">
    <source>
        <dbReference type="Proteomes" id="UP000188268"/>
    </source>
</evidence>
<accession>A0A1R3GTD9</accession>
<evidence type="ECO:0000313" key="1">
    <source>
        <dbReference type="EMBL" id="OMO61316.1"/>
    </source>
</evidence>